<dbReference type="RefSeq" id="XP_040738244.1">
    <property type="nucleotide sequence ID" value="XM_040882690.1"/>
</dbReference>
<dbReference type="Pfam" id="PF00023">
    <property type="entry name" value="Ank"/>
    <property type="match status" value="2"/>
</dbReference>
<evidence type="ECO:0000313" key="6">
    <source>
        <dbReference type="Proteomes" id="UP000249363"/>
    </source>
</evidence>
<evidence type="ECO:0000259" key="4">
    <source>
        <dbReference type="PROSITE" id="PS50181"/>
    </source>
</evidence>
<keyword evidence="2 3" id="KW-0040">ANK repeat</keyword>
<proteinExistence type="predicted"/>
<feature type="repeat" description="ANK" evidence="3">
    <location>
        <begin position="149"/>
        <end position="181"/>
    </location>
</feature>
<evidence type="ECO:0000256" key="2">
    <source>
        <dbReference type="ARBA" id="ARBA00023043"/>
    </source>
</evidence>
<dbReference type="STRING" id="1196081.A0A364LD35"/>
<keyword evidence="6" id="KW-1185">Reference proteome</keyword>
<feature type="repeat" description="ANK" evidence="3">
    <location>
        <begin position="394"/>
        <end position="423"/>
    </location>
</feature>
<dbReference type="PROSITE" id="PS50088">
    <property type="entry name" value="ANK_REPEAT"/>
    <property type="match status" value="3"/>
</dbReference>
<evidence type="ECO:0000256" key="1">
    <source>
        <dbReference type="ARBA" id="ARBA00022737"/>
    </source>
</evidence>
<dbReference type="InterPro" id="IPR002110">
    <property type="entry name" value="Ankyrin_rpt"/>
</dbReference>
<dbReference type="AlphaFoldDB" id="A0A364LD35"/>
<dbReference type="PANTHER" id="PTHR24198:SF165">
    <property type="entry name" value="ANKYRIN REPEAT-CONTAINING PROTEIN-RELATED"/>
    <property type="match status" value="1"/>
</dbReference>
<comment type="caution">
    <text evidence="5">The sequence shown here is derived from an EMBL/GenBank/DDBJ whole genome shotgun (WGS) entry which is preliminary data.</text>
</comment>
<dbReference type="EMBL" id="MIKG01000026">
    <property type="protein sequence ID" value="RAO73730.1"/>
    <property type="molecule type" value="Genomic_DNA"/>
</dbReference>
<reference evidence="5 6" key="1">
    <citation type="journal article" date="2017" name="Biotechnol. Biofuels">
        <title>Differential beta-glucosidase expression as a function of carbon source availability in Talaromyces amestolkiae: a genomic and proteomic approach.</title>
        <authorList>
            <person name="de Eugenio L.I."/>
            <person name="Mendez-Liter J.A."/>
            <person name="Nieto-Dominguez M."/>
            <person name="Alonso L."/>
            <person name="Gil-Munoz J."/>
            <person name="Barriuso J."/>
            <person name="Prieto A."/>
            <person name="Martinez M.J."/>
        </authorList>
    </citation>
    <scope>NUCLEOTIDE SEQUENCE [LARGE SCALE GENOMIC DNA]</scope>
    <source>
        <strain evidence="5 6">CIB</strain>
    </source>
</reference>
<protein>
    <recommendedName>
        <fullName evidence="4">F-box domain-containing protein</fullName>
    </recommendedName>
</protein>
<dbReference type="Proteomes" id="UP000249363">
    <property type="component" value="Unassembled WGS sequence"/>
</dbReference>
<dbReference type="Gene3D" id="1.25.40.20">
    <property type="entry name" value="Ankyrin repeat-containing domain"/>
    <property type="match status" value="2"/>
</dbReference>
<dbReference type="SUPFAM" id="SSF48403">
    <property type="entry name" value="Ankyrin repeat"/>
    <property type="match status" value="1"/>
</dbReference>
<dbReference type="Pfam" id="PF12796">
    <property type="entry name" value="Ank_2"/>
    <property type="match status" value="1"/>
</dbReference>
<sequence>MSFSSLPTELLQHIAYDIESLETLRALSCLNQRFYAIFDPFLYQQDACNNSSAPGSLAVAWAAEHGNLALLKKALSYGAEISLSSPYPQKRRLRPVPEERTNMRGDWAQLSAKDRPEHPLCIAVKRGHKALTEFLVVNRRCDINMRNQQGFPLLSLAVLYGHIHLIKLLLELGASSQMTDDYYRVPICTAVVEGFERGMELLLDPKLRRDCRPSIEHMQRALESALHADEEIYSNKDNIIRILLDSGLLDGESRLDFTFRDRRKTTEIRTPLHWAVEQVNIKYLQRCLEAGADPNFPRNSVPWSIALVRAVKLKNEDMVKLLLPKTRRVQRTLALAWSIKLFAPEDDKGRNIPQILLQNGTLPDYQEGDDAFLRSGSRNTFGECTLGVEYPEELTDAPLVLAVHSGDIDLVRLLAEYGANVNVNFLEFLPSFGEVLEPLTLATKLGHLEIAQFLRDHGTVERDYMTEIQAHFVGWSYNRPAESFLAGDERVAPIPE</sequence>
<dbReference type="PANTHER" id="PTHR24198">
    <property type="entry name" value="ANKYRIN REPEAT AND PROTEIN KINASE DOMAIN-CONTAINING PROTEIN"/>
    <property type="match status" value="1"/>
</dbReference>
<feature type="repeat" description="ANK" evidence="3">
    <location>
        <begin position="267"/>
        <end position="299"/>
    </location>
</feature>
<evidence type="ECO:0000313" key="5">
    <source>
        <dbReference type="EMBL" id="RAO73730.1"/>
    </source>
</evidence>
<accession>A0A364LD35</accession>
<evidence type="ECO:0000256" key="3">
    <source>
        <dbReference type="PROSITE-ProRule" id="PRU00023"/>
    </source>
</evidence>
<keyword evidence="1" id="KW-0677">Repeat</keyword>
<dbReference type="GeneID" id="63798956"/>
<dbReference type="SMART" id="SM00248">
    <property type="entry name" value="ANK"/>
    <property type="match status" value="7"/>
</dbReference>
<gene>
    <name evidence="5" type="ORF">BHQ10_009742</name>
</gene>
<organism evidence="5 6">
    <name type="scientific">Talaromyces amestolkiae</name>
    <dbReference type="NCBI Taxonomy" id="1196081"/>
    <lineage>
        <taxon>Eukaryota</taxon>
        <taxon>Fungi</taxon>
        <taxon>Dikarya</taxon>
        <taxon>Ascomycota</taxon>
        <taxon>Pezizomycotina</taxon>
        <taxon>Eurotiomycetes</taxon>
        <taxon>Eurotiomycetidae</taxon>
        <taxon>Eurotiales</taxon>
        <taxon>Trichocomaceae</taxon>
        <taxon>Talaromyces</taxon>
        <taxon>Talaromyces sect. Talaromyces</taxon>
    </lineage>
</organism>
<feature type="domain" description="F-box" evidence="4">
    <location>
        <begin position="1"/>
        <end position="46"/>
    </location>
</feature>
<dbReference type="InterPro" id="IPR036770">
    <property type="entry name" value="Ankyrin_rpt-contain_sf"/>
</dbReference>
<dbReference type="PROSITE" id="PS50181">
    <property type="entry name" value="FBOX"/>
    <property type="match status" value="1"/>
</dbReference>
<dbReference type="InterPro" id="IPR001810">
    <property type="entry name" value="F-box_dom"/>
</dbReference>
<dbReference type="OrthoDB" id="366390at2759"/>
<dbReference type="PROSITE" id="PS50297">
    <property type="entry name" value="ANK_REP_REGION"/>
    <property type="match status" value="2"/>
</dbReference>
<name>A0A364LD35_TALAM</name>